<evidence type="ECO:0000259" key="3">
    <source>
        <dbReference type="PROSITE" id="PS50110"/>
    </source>
</evidence>
<dbReference type="AlphaFoldDB" id="A0A2R8B0M4"/>
<dbReference type="Gene3D" id="3.60.40.10">
    <property type="entry name" value="PPM-type phosphatase domain"/>
    <property type="match status" value="1"/>
</dbReference>
<dbReference type="PANTHER" id="PTHR43156">
    <property type="entry name" value="STAGE II SPORULATION PROTEIN E-RELATED"/>
    <property type="match status" value="1"/>
</dbReference>
<reference evidence="5" key="1">
    <citation type="submission" date="2018-03" db="EMBL/GenBank/DDBJ databases">
        <authorList>
            <person name="Rodrigo-Torres L."/>
            <person name="Arahal R. D."/>
            <person name="Lucena T."/>
        </authorList>
    </citation>
    <scope>NUCLEOTIDE SEQUENCE [LARGE SCALE GENOMIC DNA]</scope>
    <source>
        <strain evidence="5">CECT 8871</strain>
    </source>
</reference>
<dbReference type="Pfam" id="PF00072">
    <property type="entry name" value="Response_reg"/>
    <property type="match status" value="1"/>
</dbReference>
<dbReference type="Gene3D" id="3.40.50.2300">
    <property type="match status" value="1"/>
</dbReference>
<sequence length="343" mass="38073">MNMPIMSGTEMTQEIRSRLHEEYIHIIMISGNWNATSRQRALDVGADDFIEKGPDNAMMQTKLRTASRLVHHQSMMAQKNHALNLAQKQIANDMAIAKIAQRRLLESVTSIDTLPDCDCNVHSVFVPSASVSGDMFGVFKVSEDLIGFYLLDVSGHGVHAALMSVAVGHLITPEYFRKKATLPDGAHDPAGLVKALNDRFYHEDSDDYFTMFCAIANVQSGQMTFCQAGNPSPLVRDNKGNVSTLGEGGFPVAMLLDAEFTNETYHFEPGSAICLFSDAAIEADNEQNEQFGADRLRASISEFSEGDLSQLPQFFVERLQTWRNRRDFDDDLTIVVLERAALT</sequence>
<comment type="caution">
    <text evidence="2">Lacks conserved residue(s) required for the propagation of feature annotation.</text>
</comment>
<dbReference type="InterPro" id="IPR001932">
    <property type="entry name" value="PPM-type_phosphatase-like_dom"/>
</dbReference>
<dbReference type="InterPro" id="IPR011006">
    <property type="entry name" value="CheY-like_superfamily"/>
</dbReference>
<evidence type="ECO:0000313" key="5">
    <source>
        <dbReference type="Proteomes" id="UP000244904"/>
    </source>
</evidence>
<dbReference type="GO" id="GO:0000160">
    <property type="term" value="P:phosphorelay signal transduction system"/>
    <property type="evidence" value="ECO:0007669"/>
    <property type="project" value="InterPro"/>
</dbReference>
<evidence type="ECO:0000256" key="1">
    <source>
        <dbReference type="ARBA" id="ARBA00022801"/>
    </source>
</evidence>
<organism evidence="4 5">
    <name type="scientific">Pseudoprimorskyibacter insulae</name>
    <dbReference type="NCBI Taxonomy" id="1695997"/>
    <lineage>
        <taxon>Bacteria</taxon>
        <taxon>Pseudomonadati</taxon>
        <taxon>Pseudomonadota</taxon>
        <taxon>Alphaproteobacteria</taxon>
        <taxon>Rhodobacterales</taxon>
        <taxon>Paracoccaceae</taxon>
        <taxon>Pseudoprimorskyibacter</taxon>
    </lineage>
</organism>
<dbReference type="SUPFAM" id="SSF52172">
    <property type="entry name" value="CheY-like"/>
    <property type="match status" value="1"/>
</dbReference>
<dbReference type="PROSITE" id="PS50110">
    <property type="entry name" value="RESPONSE_REGULATORY"/>
    <property type="match status" value="1"/>
</dbReference>
<dbReference type="Proteomes" id="UP000244904">
    <property type="component" value="Unassembled WGS sequence"/>
</dbReference>
<accession>A0A2R8B0M4</accession>
<dbReference type="InterPro" id="IPR052016">
    <property type="entry name" value="Bact_Sigma-Reg"/>
</dbReference>
<dbReference type="InterPro" id="IPR036457">
    <property type="entry name" value="PPM-type-like_dom_sf"/>
</dbReference>
<dbReference type="InterPro" id="IPR001789">
    <property type="entry name" value="Sig_transdc_resp-reg_receiver"/>
</dbReference>
<dbReference type="SMART" id="SM00331">
    <property type="entry name" value="PP2C_SIG"/>
    <property type="match status" value="1"/>
</dbReference>
<dbReference type="EC" id="3.1.3.3" evidence="4"/>
<evidence type="ECO:0000313" key="4">
    <source>
        <dbReference type="EMBL" id="SPF81832.1"/>
    </source>
</evidence>
<dbReference type="EMBL" id="OMOJ01000015">
    <property type="protein sequence ID" value="SPF81832.1"/>
    <property type="molecule type" value="Genomic_DNA"/>
</dbReference>
<keyword evidence="1 4" id="KW-0378">Hydrolase</keyword>
<protein>
    <submittedName>
        <fullName evidence="4">Phosphoserine phosphatase RsbP</fullName>
        <ecNumber evidence="4">3.1.3.3</ecNumber>
    </submittedName>
</protein>
<feature type="domain" description="Response regulatory" evidence="3">
    <location>
        <begin position="1"/>
        <end position="67"/>
    </location>
</feature>
<proteinExistence type="predicted"/>
<name>A0A2R8B0M4_9RHOB</name>
<dbReference type="PANTHER" id="PTHR43156:SF2">
    <property type="entry name" value="STAGE II SPORULATION PROTEIN E"/>
    <property type="match status" value="1"/>
</dbReference>
<dbReference type="Pfam" id="PF07228">
    <property type="entry name" value="SpoIIE"/>
    <property type="match status" value="1"/>
</dbReference>
<keyword evidence="5" id="KW-1185">Reference proteome</keyword>
<dbReference type="GO" id="GO:0016791">
    <property type="term" value="F:phosphatase activity"/>
    <property type="evidence" value="ECO:0007669"/>
    <property type="project" value="TreeGrafter"/>
</dbReference>
<gene>
    <name evidence="4" type="primary">rsbP</name>
    <name evidence="4" type="ORF">PRI8871_03657</name>
</gene>
<evidence type="ECO:0000256" key="2">
    <source>
        <dbReference type="PROSITE-ProRule" id="PRU00169"/>
    </source>
</evidence>